<reference evidence="2" key="1">
    <citation type="submission" date="2020-02" db="EMBL/GenBank/DDBJ databases">
        <authorList>
            <person name="Meier V. D."/>
        </authorList>
    </citation>
    <scope>NUCLEOTIDE SEQUENCE</scope>
    <source>
        <strain evidence="2">AVDCRST_MAG84</strain>
    </source>
</reference>
<organism evidence="2">
    <name type="scientific">uncultured Microcoleus sp</name>
    <dbReference type="NCBI Taxonomy" id="259945"/>
    <lineage>
        <taxon>Bacteria</taxon>
        <taxon>Bacillati</taxon>
        <taxon>Cyanobacteriota</taxon>
        <taxon>Cyanophyceae</taxon>
        <taxon>Oscillatoriophycideae</taxon>
        <taxon>Oscillatoriales</taxon>
        <taxon>Microcoleaceae</taxon>
        <taxon>Microcoleus</taxon>
        <taxon>environmental samples</taxon>
    </lineage>
</organism>
<feature type="region of interest" description="Disordered" evidence="1">
    <location>
        <begin position="87"/>
        <end position="109"/>
    </location>
</feature>
<dbReference type="AlphaFoldDB" id="A0A6J4NZA9"/>
<proteinExistence type="predicted"/>
<keyword evidence="2" id="KW-0560">Oxidoreductase</keyword>
<accession>A0A6J4NZA9</accession>
<dbReference type="GO" id="GO:0004316">
    <property type="term" value="F:3-oxoacyl-[acyl-carrier-protein] reductase (NADPH) activity"/>
    <property type="evidence" value="ECO:0007669"/>
    <property type="project" value="UniProtKB-EC"/>
</dbReference>
<dbReference type="EC" id="1.1.1.100" evidence="2"/>
<evidence type="ECO:0000256" key="1">
    <source>
        <dbReference type="SAM" id="MobiDB-lite"/>
    </source>
</evidence>
<feature type="compositionally biased region" description="Basic and acidic residues" evidence="1">
    <location>
        <begin position="87"/>
        <end position="99"/>
    </location>
</feature>
<gene>
    <name evidence="2" type="ORF">AVDCRST_MAG84-6190</name>
</gene>
<evidence type="ECO:0000313" key="2">
    <source>
        <dbReference type="EMBL" id="CAA9401990.1"/>
    </source>
</evidence>
<dbReference type="EMBL" id="CADCTZ010001500">
    <property type="protein sequence ID" value="CAA9401990.1"/>
    <property type="molecule type" value="Genomic_DNA"/>
</dbReference>
<dbReference type="Gene3D" id="1.20.5.1160">
    <property type="entry name" value="Vasodilator-stimulated phosphoprotein"/>
    <property type="match status" value="1"/>
</dbReference>
<protein>
    <submittedName>
        <fullName evidence="2">3-oxoacyl-[acyl-carrier protein] reductase</fullName>
        <ecNumber evidence="2">1.1.1.100</ecNumber>
    </submittedName>
</protein>
<sequence length="145" mass="16114">MSNFPELLKPSEVTERDENIESLKQELAENTRYYTARLNEAGATIGTFKDKLEAVQAKKQRLQNDLGNSQAEVIELRSQLETQRASREDIEAALSEKKQNSAPAATLSGKLTPDTATILSKLRTKRKKSPVSLADIEAILEILES</sequence>
<name>A0A6J4NZA9_9CYAN</name>